<dbReference type="AlphaFoldDB" id="A0A1Y2D278"/>
<name>A0A1Y2D278_9BASI</name>
<sequence>MAFLNRAPRTPFRTLATQAAPSSSTSATASASTPRRPRLEALRADKRGIDDFLSDTKPERVLFTKSKQLVPLSLACAPSACVPSLLPFGSLPFTQFAHCLLWSTSPTIKHTKTENDCLPT</sequence>
<dbReference type="EMBL" id="MCGR01000103">
    <property type="protein sequence ID" value="ORY53398.1"/>
    <property type="molecule type" value="Genomic_DNA"/>
</dbReference>
<keyword evidence="3" id="KW-1185">Reference proteome</keyword>
<dbReference type="InParanoid" id="A0A1Y2D278"/>
<reference evidence="2 3" key="1">
    <citation type="submission" date="2016-07" db="EMBL/GenBank/DDBJ databases">
        <title>Pervasive Adenine N6-methylation of Active Genes in Fungi.</title>
        <authorList>
            <consortium name="DOE Joint Genome Institute"/>
            <person name="Mondo S.J."/>
            <person name="Dannebaum R.O."/>
            <person name="Kuo R.C."/>
            <person name="Labutti K."/>
            <person name="Haridas S."/>
            <person name="Kuo A."/>
            <person name="Salamov A."/>
            <person name="Ahrendt S.R."/>
            <person name="Lipzen A."/>
            <person name="Sullivan W."/>
            <person name="Andreopoulos W.B."/>
            <person name="Clum A."/>
            <person name="Lindquist E."/>
            <person name="Daum C."/>
            <person name="Ramamoorthy G.K."/>
            <person name="Gryganskyi A."/>
            <person name="Culley D."/>
            <person name="Magnuson J.K."/>
            <person name="James T.Y."/>
            <person name="O'Malley M.A."/>
            <person name="Stajich J.E."/>
            <person name="Spatafora J.W."/>
            <person name="Visel A."/>
            <person name="Grigoriev I.V."/>
        </authorList>
    </citation>
    <scope>NUCLEOTIDE SEQUENCE [LARGE SCALE GENOMIC DNA]</scope>
    <source>
        <strain evidence="2 3">62-1032</strain>
    </source>
</reference>
<comment type="caution">
    <text evidence="2">The sequence shown here is derived from an EMBL/GenBank/DDBJ whole genome shotgun (WGS) entry which is preliminary data.</text>
</comment>
<protein>
    <submittedName>
        <fullName evidence="2">Uncharacterized protein</fullName>
    </submittedName>
</protein>
<feature type="region of interest" description="Disordered" evidence="1">
    <location>
        <begin position="1"/>
        <end position="41"/>
    </location>
</feature>
<feature type="compositionally biased region" description="Low complexity" evidence="1">
    <location>
        <begin position="19"/>
        <end position="34"/>
    </location>
</feature>
<accession>A0A1Y2D278</accession>
<evidence type="ECO:0000313" key="3">
    <source>
        <dbReference type="Proteomes" id="UP000193467"/>
    </source>
</evidence>
<evidence type="ECO:0000256" key="1">
    <source>
        <dbReference type="SAM" id="MobiDB-lite"/>
    </source>
</evidence>
<organism evidence="2 3">
    <name type="scientific">Leucosporidium creatinivorum</name>
    <dbReference type="NCBI Taxonomy" id="106004"/>
    <lineage>
        <taxon>Eukaryota</taxon>
        <taxon>Fungi</taxon>
        <taxon>Dikarya</taxon>
        <taxon>Basidiomycota</taxon>
        <taxon>Pucciniomycotina</taxon>
        <taxon>Microbotryomycetes</taxon>
        <taxon>Leucosporidiales</taxon>
        <taxon>Leucosporidium</taxon>
    </lineage>
</organism>
<dbReference type="Proteomes" id="UP000193467">
    <property type="component" value="Unassembled WGS sequence"/>
</dbReference>
<evidence type="ECO:0000313" key="2">
    <source>
        <dbReference type="EMBL" id="ORY53398.1"/>
    </source>
</evidence>
<gene>
    <name evidence="2" type="ORF">BCR35DRAFT_17862</name>
</gene>
<proteinExistence type="predicted"/>